<name>A0A2J6SAM3_HYAVF</name>
<feature type="transmembrane region" description="Helical" evidence="2">
    <location>
        <begin position="198"/>
        <end position="223"/>
    </location>
</feature>
<reference evidence="3 4" key="1">
    <citation type="submission" date="2016-04" db="EMBL/GenBank/DDBJ databases">
        <title>A degradative enzymes factory behind the ericoid mycorrhizal symbiosis.</title>
        <authorList>
            <consortium name="DOE Joint Genome Institute"/>
            <person name="Martino E."/>
            <person name="Morin E."/>
            <person name="Grelet G."/>
            <person name="Kuo A."/>
            <person name="Kohler A."/>
            <person name="Daghino S."/>
            <person name="Barry K."/>
            <person name="Choi C."/>
            <person name="Cichocki N."/>
            <person name="Clum A."/>
            <person name="Copeland A."/>
            <person name="Hainaut M."/>
            <person name="Haridas S."/>
            <person name="Labutti K."/>
            <person name="Lindquist E."/>
            <person name="Lipzen A."/>
            <person name="Khouja H.-R."/>
            <person name="Murat C."/>
            <person name="Ohm R."/>
            <person name="Olson A."/>
            <person name="Spatafora J."/>
            <person name="Veneault-Fourrey C."/>
            <person name="Henrissat B."/>
            <person name="Grigoriev I."/>
            <person name="Martin F."/>
            <person name="Perotto S."/>
        </authorList>
    </citation>
    <scope>NUCLEOTIDE SEQUENCE [LARGE SCALE GENOMIC DNA]</scope>
    <source>
        <strain evidence="3 4">F</strain>
    </source>
</reference>
<keyword evidence="4" id="KW-1185">Reference proteome</keyword>
<proteinExistence type="predicted"/>
<dbReference type="EMBL" id="KZ613938">
    <property type="protein sequence ID" value="PMD47802.1"/>
    <property type="molecule type" value="Genomic_DNA"/>
</dbReference>
<feature type="region of interest" description="Disordered" evidence="1">
    <location>
        <begin position="157"/>
        <end position="192"/>
    </location>
</feature>
<organism evidence="3 4">
    <name type="scientific">Hyaloscypha variabilis (strain UAMH 11265 / GT02V1 / F)</name>
    <name type="common">Meliniomyces variabilis</name>
    <dbReference type="NCBI Taxonomy" id="1149755"/>
    <lineage>
        <taxon>Eukaryota</taxon>
        <taxon>Fungi</taxon>
        <taxon>Dikarya</taxon>
        <taxon>Ascomycota</taxon>
        <taxon>Pezizomycotina</taxon>
        <taxon>Leotiomycetes</taxon>
        <taxon>Helotiales</taxon>
        <taxon>Hyaloscyphaceae</taxon>
        <taxon>Hyaloscypha</taxon>
        <taxon>Hyaloscypha variabilis</taxon>
    </lineage>
</organism>
<evidence type="ECO:0000256" key="2">
    <source>
        <dbReference type="SAM" id="Phobius"/>
    </source>
</evidence>
<evidence type="ECO:0000313" key="3">
    <source>
        <dbReference type="EMBL" id="PMD47802.1"/>
    </source>
</evidence>
<feature type="region of interest" description="Disordered" evidence="1">
    <location>
        <begin position="229"/>
        <end position="248"/>
    </location>
</feature>
<evidence type="ECO:0008006" key="5">
    <source>
        <dbReference type="Google" id="ProtNLM"/>
    </source>
</evidence>
<gene>
    <name evidence="3" type="ORF">L207DRAFT_164121</name>
</gene>
<keyword evidence="2" id="KW-0812">Transmembrane</keyword>
<keyword evidence="2" id="KW-1133">Transmembrane helix</keyword>
<evidence type="ECO:0000256" key="1">
    <source>
        <dbReference type="SAM" id="MobiDB-lite"/>
    </source>
</evidence>
<dbReference type="AlphaFoldDB" id="A0A2J6SAM3"/>
<dbReference type="OrthoDB" id="3563651at2759"/>
<sequence>MSVGSLTTTFTPPSSCLAAISTIGWSSEGDGGFFFAGPYTTLGCMPPNFQFASTAYYSPGICPDGYTTACSSLNIIGAVSETVVTCCPTSYACQTAPNLIGAPWQGTFGCQSVFATDEVFTSVVVVSGSTTVSTGPTTAFPGALNALSVQIRYQSTDFQSSTSTPTPTPTPTSSTTSASTSSTGGASSGGSHGISPGAAAGIGVGSAAVVILLAGAFIFVYTLGRRRRLAESQNPPVRQSLIKEPVPPYTNNPASGYLMAEMPADQVHRL</sequence>
<protein>
    <recommendedName>
        <fullName evidence="5">Mid2 domain-containing protein</fullName>
    </recommendedName>
</protein>
<dbReference type="Proteomes" id="UP000235786">
    <property type="component" value="Unassembled WGS sequence"/>
</dbReference>
<dbReference type="CDD" id="cd12087">
    <property type="entry name" value="TM_EGFR-like"/>
    <property type="match status" value="1"/>
</dbReference>
<keyword evidence="2" id="KW-0472">Membrane</keyword>
<feature type="compositionally biased region" description="Low complexity" evidence="1">
    <location>
        <begin position="160"/>
        <end position="185"/>
    </location>
</feature>
<evidence type="ECO:0000313" key="4">
    <source>
        <dbReference type="Proteomes" id="UP000235786"/>
    </source>
</evidence>
<accession>A0A2J6SAM3</accession>